<sequence length="510" mass="57940">MTKRYYWDALKGLFWWNSEEEGILASSGDSSLVKKFSNRERVVLENGVEVWVRTFFLRHHKAHKLPELPTVVFIHGLGGQLNQFEHLFDYFSHFATVLSLDLPGHGQSDCVTDWDVYAQHNLLDLLLKFINSREEVAKDVVLVAHSMGSVLATKLAGKDYLGDRCKGIIAICPPVVVDVKSKSILPYIPEFVFNIFRSLDRQGGLESKSIRRMVVSSDPAVRKRQLRCNLQVNTAAWLRTAYGFVPASEDEWKAIHCPLYLLGAEKDEVTPPDKHISAALSYFASTSGDTCPDAVESTVVPDVGHSIMIEKPQIVCGLIGDFVTRKVDQKLSLAWQLGFLASKKDKWSLKNESKWKLVQPASDRIESSPFRAIKTLRQDDPVHNPTALETNYPDLSHIIDISRETPPYEPLTFKRIRYHKFPTVSKIPPTESEVDQFIQLVDKCLAQTPDGVIAVHCHYGFNRTGFFIVCYMIQKLKIGIKDSLDRFAKARPPGIKHIHFRDELYVRYDL</sequence>
<accession>A0A642V2L1</accession>
<comment type="caution">
    <text evidence="2">The sequence shown here is derived from an EMBL/GenBank/DDBJ whole genome shotgun (WGS) entry which is preliminary data.</text>
</comment>
<dbReference type="Pfam" id="PF12697">
    <property type="entry name" value="Abhydrolase_6"/>
    <property type="match status" value="1"/>
</dbReference>
<dbReference type="EMBL" id="SWFS01000267">
    <property type="protein sequence ID" value="KAA8911964.1"/>
    <property type="molecule type" value="Genomic_DNA"/>
</dbReference>
<name>A0A642V2L1_9ASCO</name>
<dbReference type="VEuPathDB" id="FungiDB:TRICI_003650"/>
<dbReference type="Proteomes" id="UP000761534">
    <property type="component" value="Unassembled WGS sequence"/>
</dbReference>
<reference evidence="2" key="1">
    <citation type="journal article" date="2019" name="G3 (Bethesda)">
        <title>Genome Assemblies of Two Rare Opportunistic Yeast Pathogens: Diutina rugosa (syn. Candida rugosa) and Trichomonascus ciferrii (syn. Candida ciferrii).</title>
        <authorList>
            <person name="Mixao V."/>
            <person name="Saus E."/>
            <person name="Hansen A.P."/>
            <person name="Lass-Florl C."/>
            <person name="Gabaldon T."/>
        </authorList>
    </citation>
    <scope>NUCLEOTIDE SEQUENCE</scope>
    <source>
        <strain evidence="2">CBS 4856</strain>
    </source>
</reference>
<dbReference type="PANTHER" id="PTHR43798">
    <property type="entry name" value="MONOACYLGLYCEROL LIPASE"/>
    <property type="match status" value="1"/>
</dbReference>
<gene>
    <name evidence="2" type="ORF">TRICI_003650</name>
</gene>
<dbReference type="InterPro" id="IPR000340">
    <property type="entry name" value="Dual-sp_phosphatase_cat-dom"/>
</dbReference>
<proteinExistence type="predicted"/>
<protein>
    <recommendedName>
        <fullName evidence="1">Tyrosine specific protein phosphatases domain-containing protein</fullName>
    </recommendedName>
</protein>
<dbReference type="Gene3D" id="3.90.190.10">
    <property type="entry name" value="Protein tyrosine phosphatase superfamily"/>
    <property type="match status" value="1"/>
</dbReference>
<dbReference type="OrthoDB" id="428974at2759"/>
<dbReference type="Gene3D" id="3.40.50.1820">
    <property type="entry name" value="alpha/beta hydrolase"/>
    <property type="match status" value="1"/>
</dbReference>
<dbReference type="AlphaFoldDB" id="A0A642V2L1"/>
<dbReference type="SUPFAM" id="SSF52799">
    <property type="entry name" value="(Phosphotyrosine protein) phosphatases II"/>
    <property type="match status" value="1"/>
</dbReference>
<dbReference type="InterPro" id="IPR000073">
    <property type="entry name" value="AB_hydrolase_1"/>
</dbReference>
<keyword evidence="3" id="KW-1185">Reference proteome</keyword>
<evidence type="ECO:0000313" key="2">
    <source>
        <dbReference type="EMBL" id="KAA8911964.1"/>
    </source>
</evidence>
<organism evidence="2 3">
    <name type="scientific">Trichomonascus ciferrii</name>
    <dbReference type="NCBI Taxonomy" id="44093"/>
    <lineage>
        <taxon>Eukaryota</taxon>
        <taxon>Fungi</taxon>
        <taxon>Dikarya</taxon>
        <taxon>Ascomycota</taxon>
        <taxon>Saccharomycotina</taxon>
        <taxon>Dipodascomycetes</taxon>
        <taxon>Dipodascales</taxon>
        <taxon>Trichomonascaceae</taxon>
        <taxon>Trichomonascus</taxon>
        <taxon>Trichomonascus ciferrii complex</taxon>
    </lineage>
</organism>
<evidence type="ECO:0000259" key="1">
    <source>
        <dbReference type="PROSITE" id="PS50056"/>
    </source>
</evidence>
<dbReference type="InterPro" id="IPR050266">
    <property type="entry name" value="AB_hydrolase_sf"/>
</dbReference>
<dbReference type="PROSITE" id="PS00383">
    <property type="entry name" value="TYR_PHOSPHATASE_1"/>
    <property type="match status" value="1"/>
</dbReference>
<dbReference type="InterPro" id="IPR029058">
    <property type="entry name" value="AB_hydrolase_fold"/>
</dbReference>
<dbReference type="SUPFAM" id="SSF53474">
    <property type="entry name" value="alpha/beta-Hydrolases"/>
    <property type="match status" value="1"/>
</dbReference>
<dbReference type="Pfam" id="PF00782">
    <property type="entry name" value="DSPc"/>
    <property type="match status" value="1"/>
</dbReference>
<dbReference type="CDD" id="cd14502">
    <property type="entry name" value="RNA_5'-triphosphatase"/>
    <property type="match status" value="1"/>
</dbReference>
<evidence type="ECO:0000313" key="3">
    <source>
        <dbReference type="Proteomes" id="UP000761534"/>
    </source>
</evidence>
<dbReference type="InterPro" id="IPR029021">
    <property type="entry name" value="Prot-tyrosine_phosphatase-like"/>
</dbReference>
<dbReference type="InterPro" id="IPR016130">
    <property type="entry name" value="Tyr_Pase_AS"/>
</dbReference>
<feature type="domain" description="Tyrosine specific protein phosphatases" evidence="1">
    <location>
        <begin position="435"/>
        <end position="492"/>
    </location>
</feature>
<dbReference type="PROSITE" id="PS50056">
    <property type="entry name" value="TYR_PHOSPHATASE_2"/>
    <property type="match status" value="1"/>
</dbReference>
<dbReference type="InterPro" id="IPR000387">
    <property type="entry name" value="Tyr_Pase_dom"/>
</dbReference>